<dbReference type="Gramene" id="BGIOSGA034090-TA">
    <property type="protein sequence ID" value="BGIOSGA034090-PA"/>
    <property type="gene ID" value="BGIOSGA034090"/>
</dbReference>
<dbReference type="HOGENOM" id="CLU_1252416_0_0_1"/>
<gene>
    <name evidence="2" type="ORF">OsI_35931</name>
</gene>
<evidence type="ECO:0000256" key="1">
    <source>
        <dbReference type="SAM" id="MobiDB-lite"/>
    </source>
</evidence>
<evidence type="ECO:0000313" key="2">
    <source>
        <dbReference type="EMBL" id="EEC68072.1"/>
    </source>
</evidence>
<dbReference type="EMBL" id="CM000136">
    <property type="protein sequence ID" value="EEC68072.1"/>
    <property type="molecule type" value="Genomic_DNA"/>
</dbReference>
<dbReference type="AlphaFoldDB" id="B8BK86"/>
<feature type="region of interest" description="Disordered" evidence="1">
    <location>
        <begin position="1"/>
        <end position="26"/>
    </location>
</feature>
<name>B8BK86_ORYSI</name>
<sequence length="221" mass="23560">MSSVGPKARRTTTPGVGGEESRDHRRRRVVVIDAHQICAAVVDSVDPAPPPLPSRPPRPPPLRIQAVALASSSTAAQDPCRHHGLLDIRAALVFVVEVGGEAGGSGVRRRCGERPEAAAAPVELAEVGWVGKVERGCACAVVWGCLGSKALVPQVGSLHCYTLIALQNPYRTAPVNRCQRCSLCRRLRRRLRPCCPSQSTSLYVPTARYASARHPGAVSIC</sequence>
<protein>
    <submittedName>
        <fullName evidence="2">Uncharacterized protein</fullName>
    </submittedName>
</protein>
<evidence type="ECO:0000313" key="3">
    <source>
        <dbReference type="Proteomes" id="UP000007015"/>
    </source>
</evidence>
<keyword evidence="3" id="KW-1185">Reference proteome</keyword>
<dbReference type="Proteomes" id="UP000007015">
    <property type="component" value="Chromosome 11"/>
</dbReference>
<proteinExistence type="predicted"/>
<organism evidence="2 3">
    <name type="scientific">Oryza sativa subsp. indica</name>
    <name type="common">Rice</name>
    <dbReference type="NCBI Taxonomy" id="39946"/>
    <lineage>
        <taxon>Eukaryota</taxon>
        <taxon>Viridiplantae</taxon>
        <taxon>Streptophyta</taxon>
        <taxon>Embryophyta</taxon>
        <taxon>Tracheophyta</taxon>
        <taxon>Spermatophyta</taxon>
        <taxon>Magnoliopsida</taxon>
        <taxon>Liliopsida</taxon>
        <taxon>Poales</taxon>
        <taxon>Poaceae</taxon>
        <taxon>BOP clade</taxon>
        <taxon>Oryzoideae</taxon>
        <taxon>Oryzeae</taxon>
        <taxon>Oryzinae</taxon>
        <taxon>Oryza</taxon>
        <taxon>Oryza sativa</taxon>
    </lineage>
</organism>
<accession>B8BK86</accession>
<reference evidence="2 3" key="1">
    <citation type="journal article" date="2005" name="PLoS Biol.">
        <title>The genomes of Oryza sativa: a history of duplications.</title>
        <authorList>
            <person name="Yu J."/>
            <person name="Wang J."/>
            <person name="Lin W."/>
            <person name="Li S."/>
            <person name="Li H."/>
            <person name="Zhou J."/>
            <person name="Ni P."/>
            <person name="Dong W."/>
            <person name="Hu S."/>
            <person name="Zeng C."/>
            <person name="Zhang J."/>
            <person name="Zhang Y."/>
            <person name="Li R."/>
            <person name="Xu Z."/>
            <person name="Li S."/>
            <person name="Li X."/>
            <person name="Zheng H."/>
            <person name="Cong L."/>
            <person name="Lin L."/>
            <person name="Yin J."/>
            <person name="Geng J."/>
            <person name="Li G."/>
            <person name="Shi J."/>
            <person name="Liu J."/>
            <person name="Lv H."/>
            <person name="Li J."/>
            <person name="Wang J."/>
            <person name="Deng Y."/>
            <person name="Ran L."/>
            <person name="Shi X."/>
            <person name="Wang X."/>
            <person name="Wu Q."/>
            <person name="Li C."/>
            <person name="Ren X."/>
            <person name="Wang J."/>
            <person name="Wang X."/>
            <person name="Li D."/>
            <person name="Liu D."/>
            <person name="Zhang X."/>
            <person name="Ji Z."/>
            <person name="Zhao W."/>
            <person name="Sun Y."/>
            <person name="Zhang Z."/>
            <person name="Bao J."/>
            <person name="Han Y."/>
            <person name="Dong L."/>
            <person name="Ji J."/>
            <person name="Chen P."/>
            <person name="Wu S."/>
            <person name="Liu J."/>
            <person name="Xiao Y."/>
            <person name="Bu D."/>
            <person name="Tan J."/>
            <person name="Yang L."/>
            <person name="Ye C."/>
            <person name="Zhang J."/>
            <person name="Xu J."/>
            <person name="Zhou Y."/>
            <person name="Yu Y."/>
            <person name="Zhang B."/>
            <person name="Zhuang S."/>
            <person name="Wei H."/>
            <person name="Liu B."/>
            <person name="Lei M."/>
            <person name="Yu H."/>
            <person name="Li Y."/>
            <person name="Xu H."/>
            <person name="Wei S."/>
            <person name="He X."/>
            <person name="Fang L."/>
            <person name="Zhang Z."/>
            <person name="Zhang Y."/>
            <person name="Huang X."/>
            <person name="Su Z."/>
            <person name="Tong W."/>
            <person name="Li J."/>
            <person name="Tong Z."/>
            <person name="Li S."/>
            <person name="Ye J."/>
            <person name="Wang L."/>
            <person name="Fang L."/>
            <person name="Lei T."/>
            <person name="Chen C."/>
            <person name="Chen H."/>
            <person name="Xu Z."/>
            <person name="Li H."/>
            <person name="Huang H."/>
            <person name="Zhang F."/>
            <person name="Xu H."/>
            <person name="Li N."/>
            <person name="Zhao C."/>
            <person name="Li S."/>
            <person name="Dong L."/>
            <person name="Huang Y."/>
            <person name="Li L."/>
            <person name="Xi Y."/>
            <person name="Qi Q."/>
            <person name="Li W."/>
            <person name="Zhang B."/>
            <person name="Hu W."/>
            <person name="Zhang Y."/>
            <person name="Tian X."/>
            <person name="Jiao Y."/>
            <person name="Liang X."/>
            <person name="Jin J."/>
            <person name="Gao L."/>
            <person name="Zheng W."/>
            <person name="Hao B."/>
            <person name="Liu S."/>
            <person name="Wang W."/>
            <person name="Yuan L."/>
            <person name="Cao M."/>
            <person name="McDermott J."/>
            <person name="Samudrala R."/>
            <person name="Wang J."/>
            <person name="Wong G.K."/>
            <person name="Yang H."/>
        </authorList>
    </citation>
    <scope>NUCLEOTIDE SEQUENCE [LARGE SCALE GENOMIC DNA]</scope>
    <source>
        <strain evidence="3">cv. 93-11</strain>
    </source>
</reference>